<evidence type="ECO:0000259" key="5">
    <source>
        <dbReference type="Pfam" id="PF01515"/>
    </source>
</evidence>
<dbReference type="PANTHER" id="PTHR43356">
    <property type="entry name" value="PHOSPHATE ACETYLTRANSFERASE"/>
    <property type="match status" value="1"/>
</dbReference>
<dbReference type="PANTHER" id="PTHR43356:SF2">
    <property type="entry name" value="PHOSPHATE ACETYLTRANSFERASE"/>
    <property type="match status" value="1"/>
</dbReference>
<evidence type="ECO:0000256" key="1">
    <source>
        <dbReference type="ARBA" id="ARBA00005656"/>
    </source>
</evidence>
<dbReference type="RefSeq" id="WP_108852399.1">
    <property type="nucleotide sequence ID" value="NZ_OMOQ01000001.1"/>
</dbReference>
<evidence type="ECO:0000256" key="4">
    <source>
        <dbReference type="SAM" id="MobiDB-lite"/>
    </source>
</evidence>
<evidence type="ECO:0000313" key="7">
    <source>
        <dbReference type="Proteomes" id="UP000244924"/>
    </source>
</evidence>
<accession>A0A2R8B632</accession>
<dbReference type="EC" id="2.3.1.8" evidence="6"/>
<proteinExistence type="inferred from homology"/>
<comment type="similarity">
    <text evidence="1">Belongs to the phosphate acetyltransferase and butyryltransferase family.</text>
</comment>
<dbReference type="EMBL" id="OMOQ01000001">
    <property type="protein sequence ID" value="SPH18016.1"/>
    <property type="molecule type" value="Genomic_DNA"/>
</dbReference>
<feature type="region of interest" description="Disordered" evidence="4">
    <location>
        <begin position="1"/>
        <end position="24"/>
    </location>
</feature>
<reference evidence="6 7" key="1">
    <citation type="submission" date="2018-03" db="EMBL/GenBank/DDBJ databases">
        <authorList>
            <person name="Keele B.F."/>
        </authorList>
    </citation>
    <scope>NUCLEOTIDE SEQUENCE [LARGE SCALE GENOMIC DNA]</scope>
    <source>
        <strain evidence="6 7">CECT 8626</strain>
    </source>
</reference>
<dbReference type="InterPro" id="IPR002505">
    <property type="entry name" value="PTA_PTB"/>
</dbReference>
<evidence type="ECO:0000256" key="3">
    <source>
        <dbReference type="ARBA" id="ARBA00023315"/>
    </source>
</evidence>
<dbReference type="SUPFAM" id="SSF53659">
    <property type="entry name" value="Isocitrate/Isopropylmalate dehydrogenase-like"/>
    <property type="match status" value="1"/>
</dbReference>
<dbReference type="InterPro" id="IPR012147">
    <property type="entry name" value="P_Ac_Bu_trans"/>
</dbReference>
<dbReference type="GO" id="GO:0008959">
    <property type="term" value="F:phosphate acetyltransferase activity"/>
    <property type="evidence" value="ECO:0007669"/>
    <property type="project" value="UniProtKB-EC"/>
</dbReference>
<sequence length="327" mass="34310">MHRDTRAAGATRTKVEQRDPFPFLSPIEPHCPERLLAQARSCKRPRVALVNAGAIHPLQGIREAADHGLAEPILIGDRVKIAATAEEIGWDIGGLRLIHAPRETAATEAARLAREGEADAVMKGQIHSTTFLKALLPSAAGLRDKEARCGHVFHITAPTSDRPLLVTDAALNVDPDMRTRQACLTQAVRLAEILGVTRPKAGLLAPSEDVSPSIPNTEEAAEIARWAKDALPEAVVQGPMALDLIFSRASAEVKGYVSDVSGDADIMLVPNITSGNALFKLMVLGMGACAGGVVMGARVPILLTSRSQAAPARIASAALGAIVAGAA</sequence>
<dbReference type="Proteomes" id="UP000244924">
    <property type="component" value="Unassembled WGS sequence"/>
</dbReference>
<evidence type="ECO:0000256" key="2">
    <source>
        <dbReference type="ARBA" id="ARBA00022679"/>
    </source>
</evidence>
<keyword evidence="3 6" id="KW-0012">Acyltransferase</keyword>
<dbReference type="PIRSF" id="PIRSF000428">
    <property type="entry name" value="P_Ac_trans"/>
    <property type="match status" value="1"/>
</dbReference>
<dbReference type="AlphaFoldDB" id="A0A2R8B632"/>
<feature type="domain" description="Phosphate acetyl/butaryl transferase" evidence="5">
    <location>
        <begin position="105"/>
        <end position="319"/>
    </location>
</feature>
<evidence type="ECO:0000313" key="6">
    <source>
        <dbReference type="EMBL" id="SPH18016.1"/>
    </source>
</evidence>
<dbReference type="Gene3D" id="3.40.718.10">
    <property type="entry name" value="Isopropylmalate Dehydrogenase"/>
    <property type="match status" value="1"/>
</dbReference>
<dbReference type="InterPro" id="IPR050500">
    <property type="entry name" value="Phos_Acetyltrans/Butyryltrans"/>
</dbReference>
<dbReference type="Pfam" id="PF01515">
    <property type="entry name" value="PTA_PTB"/>
    <property type="match status" value="1"/>
</dbReference>
<keyword evidence="2 6" id="KW-0808">Transferase</keyword>
<keyword evidence="7" id="KW-1185">Reference proteome</keyword>
<dbReference type="OrthoDB" id="9800237at2"/>
<gene>
    <name evidence="6" type="primary">pta</name>
    <name evidence="6" type="ORF">DEA8626_01546</name>
</gene>
<organism evidence="6 7">
    <name type="scientific">Albidovulum aquaemixtae</name>
    <dbReference type="NCBI Taxonomy" id="1542388"/>
    <lineage>
        <taxon>Bacteria</taxon>
        <taxon>Pseudomonadati</taxon>
        <taxon>Pseudomonadota</taxon>
        <taxon>Alphaproteobacteria</taxon>
        <taxon>Rhodobacterales</taxon>
        <taxon>Paracoccaceae</taxon>
        <taxon>Albidovulum</taxon>
    </lineage>
</organism>
<name>A0A2R8B632_9RHOB</name>
<protein>
    <submittedName>
        <fullName evidence="6">Phosphate acetyltransferase</fullName>
        <ecNumber evidence="6">2.3.1.8</ecNumber>
    </submittedName>
</protein>